<keyword evidence="1" id="KW-0732">Signal</keyword>
<reference evidence="3" key="1">
    <citation type="journal article" date="2019" name="Int. J. Syst. Evol. Microbiol.">
        <title>The Global Catalogue of Microorganisms (GCM) 10K type strain sequencing project: providing services to taxonomists for standard genome sequencing and annotation.</title>
        <authorList>
            <consortium name="The Broad Institute Genomics Platform"/>
            <consortium name="The Broad Institute Genome Sequencing Center for Infectious Disease"/>
            <person name="Wu L."/>
            <person name="Ma J."/>
        </authorList>
    </citation>
    <scope>NUCLEOTIDE SEQUENCE [LARGE SCALE GENOMIC DNA]</scope>
    <source>
        <strain evidence="3">CGMCC 1.16026</strain>
    </source>
</reference>
<dbReference type="RefSeq" id="WP_390234349.1">
    <property type="nucleotide sequence ID" value="NZ_JBHSWI010000001.1"/>
</dbReference>
<protein>
    <submittedName>
        <fullName evidence="2">Uncharacterized protein</fullName>
    </submittedName>
</protein>
<dbReference type="EMBL" id="JBHSWI010000001">
    <property type="protein sequence ID" value="MFC6645125.1"/>
    <property type="molecule type" value="Genomic_DNA"/>
</dbReference>
<accession>A0ABW1Z9M0</accession>
<name>A0ABW1Z9M0_9BACT</name>
<gene>
    <name evidence="2" type="ORF">ACFQBQ_05860</name>
</gene>
<proteinExistence type="predicted"/>
<evidence type="ECO:0000256" key="1">
    <source>
        <dbReference type="SAM" id="SignalP"/>
    </source>
</evidence>
<feature type="chain" id="PRO_5046086154" evidence="1">
    <location>
        <begin position="19"/>
        <end position="168"/>
    </location>
</feature>
<evidence type="ECO:0000313" key="3">
    <source>
        <dbReference type="Proteomes" id="UP001596391"/>
    </source>
</evidence>
<organism evidence="2 3">
    <name type="scientific">Granulicella cerasi</name>
    <dbReference type="NCBI Taxonomy" id="741063"/>
    <lineage>
        <taxon>Bacteria</taxon>
        <taxon>Pseudomonadati</taxon>
        <taxon>Acidobacteriota</taxon>
        <taxon>Terriglobia</taxon>
        <taxon>Terriglobales</taxon>
        <taxon>Acidobacteriaceae</taxon>
        <taxon>Granulicella</taxon>
    </lineage>
</organism>
<evidence type="ECO:0000313" key="2">
    <source>
        <dbReference type="EMBL" id="MFC6645125.1"/>
    </source>
</evidence>
<comment type="caution">
    <text evidence="2">The sequence shown here is derived from an EMBL/GenBank/DDBJ whole genome shotgun (WGS) entry which is preliminary data.</text>
</comment>
<keyword evidence="3" id="KW-1185">Reference proteome</keyword>
<dbReference type="Proteomes" id="UP001596391">
    <property type="component" value="Unassembled WGS sequence"/>
</dbReference>
<feature type="signal peptide" evidence="1">
    <location>
        <begin position="1"/>
        <end position="18"/>
    </location>
</feature>
<sequence>MRPAFLFALALVTPAAFSQTHAMTVSTDKGISPSIHAAAAANPGTAVSLPHNVLHQHVSIVVDKDFANPMMNTTGGDLSITFGAPNSQTAPRLQTLTGLSLTPAQVAAVPQKSEVDVRVLIDEAGLAEALRLRLQLARRLMKPLCAWCVTFASSLQRSRASVSARTPR</sequence>